<accession>A0A1J1IPW3</accession>
<evidence type="ECO:0000313" key="1">
    <source>
        <dbReference type="EMBL" id="CRL01134.1"/>
    </source>
</evidence>
<proteinExistence type="predicted"/>
<reference evidence="1 2" key="1">
    <citation type="submission" date="2015-04" db="EMBL/GenBank/DDBJ databases">
        <authorList>
            <person name="Syromyatnikov M.Y."/>
            <person name="Popov V.N."/>
        </authorList>
    </citation>
    <scope>NUCLEOTIDE SEQUENCE [LARGE SCALE GENOMIC DNA]</scope>
</reference>
<sequence>MIDSIDNLNVADDEEEKVNWRVNYIKLLLHKRALTLLVKSSNYDIFMSHKLSPLILKARPQKNIFEQINEVKGENVKGQA</sequence>
<dbReference type="EMBL" id="CVRI01000055">
    <property type="protein sequence ID" value="CRL01134.1"/>
    <property type="molecule type" value="Genomic_DNA"/>
</dbReference>
<name>A0A1J1IPW3_9DIPT</name>
<gene>
    <name evidence="1" type="ORF">CLUMA_CG014604</name>
</gene>
<evidence type="ECO:0000313" key="2">
    <source>
        <dbReference type="Proteomes" id="UP000183832"/>
    </source>
</evidence>
<dbReference type="Proteomes" id="UP000183832">
    <property type="component" value="Unassembled WGS sequence"/>
</dbReference>
<keyword evidence="2" id="KW-1185">Reference proteome</keyword>
<protein>
    <submittedName>
        <fullName evidence="1">CLUMA_CG014604, isoform A</fullName>
    </submittedName>
</protein>
<organism evidence="1 2">
    <name type="scientific">Clunio marinus</name>
    <dbReference type="NCBI Taxonomy" id="568069"/>
    <lineage>
        <taxon>Eukaryota</taxon>
        <taxon>Metazoa</taxon>
        <taxon>Ecdysozoa</taxon>
        <taxon>Arthropoda</taxon>
        <taxon>Hexapoda</taxon>
        <taxon>Insecta</taxon>
        <taxon>Pterygota</taxon>
        <taxon>Neoptera</taxon>
        <taxon>Endopterygota</taxon>
        <taxon>Diptera</taxon>
        <taxon>Nematocera</taxon>
        <taxon>Chironomoidea</taxon>
        <taxon>Chironomidae</taxon>
        <taxon>Clunio</taxon>
    </lineage>
</organism>
<dbReference type="AlphaFoldDB" id="A0A1J1IPW3"/>